<dbReference type="PANTHER" id="PTHR47143">
    <property type="entry name" value="TRANSIENT RECEPTOR POTENTIAL CATION CHANNEL PROTEIN PAINLESS"/>
    <property type="match status" value="1"/>
</dbReference>
<comment type="caution">
    <text evidence="7">The sequence shown here is derived from an EMBL/GenBank/DDBJ whole genome shotgun (WGS) entry which is preliminary data.</text>
</comment>
<dbReference type="InterPro" id="IPR052076">
    <property type="entry name" value="TRP_cation_channel"/>
</dbReference>
<keyword evidence="2" id="KW-0677">Repeat</keyword>
<keyword evidence="6" id="KW-0812">Transmembrane</keyword>
<evidence type="ECO:0000256" key="5">
    <source>
        <dbReference type="ARBA" id="ARBA00023303"/>
    </source>
</evidence>
<feature type="transmembrane region" description="Helical" evidence="6">
    <location>
        <begin position="403"/>
        <end position="431"/>
    </location>
</feature>
<evidence type="ECO:0000313" key="8">
    <source>
        <dbReference type="Proteomes" id="UP001626550"/>
    </source>
</evidence>
<feature type="transmembrane region" description="Helical" evidence="6">
    <location>
        <begin position="269"/>
        <end position="286"/>
    </location>
</feature>
<keyword evidence="8" id="KW-1185">Reference proteome</keyword>
<protein>
    <recommendedName>
        <fullName evidence="9">Ion transport domain-containing protein</fullName>
    </recommendedName>
</protein>
<keyword evidence="1" id="KW-0813">Transport</keyword>
<evidence type="ECO:0000313" key="7">
    <source>
        <dbReference type="EMBL" id="KAL3312160.1"/>
    </source>
</evidence>
<reference evidence="7 8" key="1">
    <citation type="submission" date="2024-11" db="EMBL/GenBank/DDBJ databases">
        <title>Adaptive evolution of stress response genes in parasites aligns with host niche diversity.</title>
        <authorList>
            <person name="Hahn C."/>
            <person name="Resl P."/>
        </authorList>
    </citation>
    <scope>NUCLEOTIDE SEQUENCE [LARGE SCALE GENOMIC DNA]</scope>
    <source>
        <strain evidence="7">EGGRZ-B1_66</strain>
        <tissue evidence="7">Body</tissue>
    </source>
</reference>
<keyword evidence="6" id="KW-0472">Membrane</keyword>
<keyword evidence="4" id="KW-0406">Ion transport</keyword>
<evidence type="ECO:0000256" key="6">
    <source>
        <dbReference type="SAM" id="Phobius"/>
    </source>
</evidence>
<gene>
    <name evidence="7" type="ORF">Ciccas_009254</name>
</gene>
<proteinExistence type="predicted"/>
<evidence type="ECO:0000256" key="4">
    <source>
        <dbReference type="ARBA" id="ARBA00023065"/>
    </source>
</evidence>
<feature type="transmembrane region" description="Helical" evidence="6">
    <location>
        <begin position="176"/>
        <end position="198"/>
    </location>
</feature>
<evidence type="ECO:0000256" key="1">
    <source>
        <dbReference type="ARBA" id="ARBA00022448"/>
    </source>
</evidence>
<evidence type="ECO:0008006" key="9">
    <source>
        <dbReference type="Google" id="ProtNLM"/>
    </source>
</evidence>
<dbReference type="AlphaFoldDB" id="A0ABD2PY83"/>
<feature type="transmembrane region" description="Helical" evidence="6">
    <location>
        <begin position="298"/>
        <end position="318"/>
    </location>
</feature>
<feature type="transmembrane region" description="Helical" evidence="6">
    <location>
        <begin position="239"/>
        <end position="257"/>
    </location>
</feature>
<feature type="transmembrane region" description="Helical" evidence="6">
    <location>
        <begin position="330"/>
        <end position="356"/>
    </location>
</feature>
<sequence>MNSKWWHLVMKNRVVTNKGGFDTPLRKAIRLMPQLAKDMMDKFIMVKKVHPDEKNIVVTYDFQYLEDSFANWFSNDVDTKLLGSASANTLWFTIIRPFFKFKIREQETLKKIDKSQEIYDKTSGKLLPSACPYVHNRKLLKMNHVLNVLSESKNESLMHHEVVQGLISKRWRSLSVYIYLADFLFYLFFLIMFSTFMLRSYPPYLFTYNGTSFRPLDEVCPISNSTLMTNRQSNTASKYLIVVFGIIRLVLQLCLIITRGLAIINWQTLTRVFLYVSTMLVVLDFEDCSKQTGIRQDWQWQLGALGLFLAWLNLMLFIRKIPHYGIYIILFLKVLVTFCRSSMLYAMFLVAFTYTFHLLLSNQENFQTLMFAGLKSSAMTLGEVDFVPLFFSSSQAYETRVPYFGVTFFIYGLFMLVTSVLVMNLMIGLAVDDIKCAMAESAVIRNIMLIEMILTLEAKLPIRLVKRFVRKELSWRPHEKRCSLIFRWWNSSYHEDRHIAESDETQNSQDFIEYTKGRLEEMNTNIESLHDQFEVLHKVLAKLVQVKEDYPPTASN</sequence>
<evidence type="ECO:0000256" key="3">
    <source>
        <dbReference type="ARBA" id="ARBA00023043"/>
    </source>
</evidence>
<accession>A0ABD2PY83</accession>
<evidence type="ECO:0000256" key="2">
    <source>
        <dbReference type="ARBA" id="ARBA00022737"/>
    </source>
</evidence>
<organism evidence="7 8">
    <name type="scientific">Cichlidogyrus casuarinus</name>
    <dbReference type="NCBI Taxonomy" id="1844966"/>
    <lineage>
        <taxon>Eukaryota</taxon>
        <taxon>Metazoa</taxon>
        <taxon>Spiralia</taxon>
        <taxon>Lophotrochozoa</taxon>
        <taxon>Platyhelminthes</taxon>
        <taxon>Monogenea</taxon>
        <taxon>Monopisthocotylea</taxon>
        <taxon>Dactylogyridea</taxon>
        <taxon>Ancyrocephalidae</taxon>
        <taxon>Cichlidogyrus</taxon>
    </lineage>
</organism>
<dbReference type="PANTHER" id="PTHR47143:SF3">
    <property type="entry name" value="PWWP DOMAIN-CONTAINING PROTEIN"/>
    <property type="match status" value="1"/>
</dbReference>
<dbReference type="GO" id="GO:0034220">
    <property type="term" value="P:monoatomic ion transmembrane transport"/>
    <property type="evidence" value="ECO:0007669"/>
    <property type="project" value="UniProtKB-KW"/>
</dbReference>
<dbReference type="EMBL" id="JBJKFK010001822">
    <property type="protein sequence ID" value="KAL3312160.1"/>
    <property type="molecule type" value="Genomic_DNA"/>
</dbReference>
<keyword evidence="3" id="KW-0040">ANK repeat</keyword>
<dbReference type="Proteomes" id="UP001626550">
    <property type="component" value="Unassembled WGS sequence"/>
</dbReference>
<name>A0ABD2PY83_9PLAT</name>
<keyword evidence="5" id="KW-0407">Ion channel</keyword>
<keyword evidence="6" id="KW-1133">Transmembrane helix</keyword>